<proteinExistence type="predicted"/>
<dbReference type="PANTHER" id="PTHR36978:SF4">
    <property type="entry name" value="P-LOOP CONTAINING NUCLEOSIDE TRIPHOSPHATE HYDROLASE PROTEIN"/>
    <property type="match status" value="1"/>
</dbReference>
<sequence length="225" mass="26499">MSLKNRLVEFKRRLQVYNKPKIFGIGANKTGTTSLKAAMDDLGFIVGDQRKGELLLEDWAHRDFSNIIKLCRQGQFFQDVPFSLPNTYVILDNTFPNSKFILTVRDSAEQWYNSITKFHGKKWGKDGQIPTKEDLVNADYIFKGRAWRANRLIFDTPENQPYQKDRLLSFYNNYNDNVKYYFRTRPDDLLVLNVGEKGAYKKLCDFLKVESKRKEFPWKNKTINK</sequence>
<dbReference type="Gene3D" id="3.40.50.300">
    <property type="entry name" value="P-loop containing nucleotide triphosphate hydrolases"/>
    <property type="match status" value="1"/>
</dbReference>
<comment type="caution">
    <text evidence="1">The sequence shown here is derived from an EMBL/GenBank/DDBJ whole genome shotgun (WGS) entry which is preliminary data.</text>
</comment>
<dbReference type="EMBL" id="JAVJIU010000003">
    <property type="protein sequence ID" value="MDR5590581.1"/>
    <property type="molecule type" value="Genomic_DNA"/>
</dbReference>
<protein>
    <submittedName>
        <fullName evidence="1">Sulfotransferase</fullName>
    </submittedName>
</protein>
<accession>A0ABU1EQB3</accession>
<evidence type="ECO:0000313" key="1">
    <source>
        <dbReference type="EMBL" id="MDR5590581.1"/>
    </source>
</evidence>
<gene>
    <name evidence="1" type="ORF">RE431_08015</name>
</gene>
<organism evidence="1 2">
    <name type="scientific">Christiangramia sediminicola</name>
    <dbReference type="NCBI Taxonomy" id="3073267"/>
    <lineage>
        <taxon>Bacteria</taxon>
        <taxon>Pseudomonadati</taxon>
        <taxon>Bacteroidota</taxon>
        <taxon>Flavobacteriia</taxon>
        <taxon>Flavobacteriales</taxon>
        <taxon>Flavobacteriaceae</taxon>
        <taxon>Christiangramia</taxon>
    </lineage>
</organism>
<dbReference type="InterPro" id="IPR040632">
    <property type="entry name" value="Sulfotransfer_4"/>
</dbReference>
<evidence type="ECO:0000313" key="2">
    <source>
        <dbReference type="Proteomes" id="UP001257234"/>
    </source>
</evidence>
<keyword evidence="2" id="KW-1185">Reference proteome</keyword>
<dbReference type="RefSeq" id="WP_309561457.1">
    <property type="nucleotide sequence ID" value="NZ_JAVJIU010000003.1"/>
</dbReference>
<dbReference type="PANTHER" id="PTHR36978">
    <property type="entry name" value="P-LOOP CONTAINING NUCLEOTIDE TRIPHOSPHATE HYDROLASE"/>
    <property type="match status" value="1"/>
</dbReference>
<name>A0ABU1EQB3_9FLAO</name>
<dbReference type="SUPFAM" id="SSF52540">
    <property type="entry name" value="P-loop containing nucleoside triphosphate hydrolases"/>
    <property type="match status" value="1"/>
</dbReference>
<reference evidence="2" key="1">
    <citation type="submission" date="2023-07" db="EMBL/GenBank/DDBJ databases">
        <title>Christiangramia sp. SM2212., a novel bacterium of the family Flavobacteriaceae isolated from the sea sediment.</title>
        <authorList>
            <person name="Wang J."/>
            <person name="Zhang X."/>
        </authorList>
    </citation>
    <scope>NUCLEOTIDE SEQUENCE [LARGE SCALE GENOMIC DNA]</scope>
    <source>
        <strain evidence="2">SM2212</strain>
    </source>
</reference>
<dbReference type="Proteomes" id="UP001257234">
    <property type="component" value="Unassembled WGS sequence"/>
</dbReference>
<dbReference type="Pfam" id="PF17784">
    <property type="entry name" value="Sulfotransfer_4"/>
    <property type="match status" value="1"/>
</dbReference>
<dbReference type="InterPro" id="IPR027417">
    <property type="entry name" value="P-loop_NTPase"/>
</dbReference>